<dbReference type="Proteomes" id="UP001149074">
    <property type="component" value="Unassembled WGS sequence"/>
</dbReference>
<dbReference type="InterPro" id="IPR007219">
    <property type="entry name" value="XnlR_reg_dom"/>
</dbReference>
<keyword evidence="5" id="KW-0238">DNA-binding</keyword>
<dbReference type="GO" id="GO:0045944">
    <property type="term" value="P:positive regulation of transcription by RNA polymerase II"/>
    <property type="evidence" value="ECO:0007669"/>
    <property type="project" value="TreeGrafter"/>
</dbReference>
<comment type="subcellular location">
    <subcellularLocation>
        <location evidence="1">Nucleus</location>
    </subcellularLocation>
</comment>
<dbReference type="GO" id="GO:0006351">
    <property type="term" value="P:DNA-templated transcription"/>
    <property type="evidence" value="ECO:0007669"/>
    <property type="project" value="InterPro"/>
</dbReference>
<dbReference type="EMBL" id="JAPQKI010000009">
    <property type="protein sequence ID" value="KAJ5089343.1"/>
    <property type="molecule type" value="Genomic_DNA"/>
</dbReference>
<dbReference type="InterPro" id="IPR036864">
    <property type="entry name" value="Zn2-C6_fun-type_DNA-bd_sf"/>
</dbReference>
<evidence type="ECO:0000259" key="8">
    <source>
        <dbReference type="PROSITE" id="PS50048"/>
    </source>
</evidence>
<keyword evidence="6" id="KW-0804">Transcription</keyword>
<reference evidence="9" key="2">
    <citation type="journal article" date="2023" name="IMA Fungus">
        <title>Comparative genomic study of the Penicillium genus elucidates a diverse pangenome and 15 lateral gene transfer events.</title>
        <authorList>
            <person name="Petersen C."/>
            <person name="Sorensen T."/>
            <person name="Nielsen M.R."/>
            <person name="Sondergaard T.E."/>
            <person name="Sorensen J.L."/>
            <person name="Fitzpatrick D.A."/>
            <person name="Frisvad J.C."/>
            <person name="Nielsen K.L."/>
        </authorList>
    </citation>
    <scope>NUCLEOTIDE SEQUENCE</scope>
    <source>
        <strain evidence="9">IBT 30761</strain>
    </source>
</reference>
<evidence type="ECO:0000256" key="2">
    <source>
        <dbReference type="ARBA" id="ARBA00022723"/>
    </source>
</evidence>
<keyword evidence="10" id="KW-1185">Reference proteome</keyword>
<dbReference type="GO" id="GO:0005634">
    <property type="term" value="C:nucleus"/>
    <property type="evidence" value="ECO:0007669"/>
    <property type="project" value="UniProtKB-SubCell"/>
</dbReference>
<keyword evidence="3" id="KW-0862">Zinc</keyword>
<dbReference type="PROSITE" id="PS50048">
    <property type="entry name" value="ZN2_CY6_FUNGAL_2"/>
    <property type="match status" value="1"/>
</dbReference>
<dbReference type="SUPFAM" id="SSF57701">
    <property type="entry name" value="Zn2/Cys6 DNA-binding domain"/>
    <property type="match status" value="1"/>
</dbReference>
<evidence type="ECO:0000256" key="3">
    <source>
        <dbReference type="ARBA" id="ARBA00022833"/>
    </source>
</evidence>
<dbReference type="Pfam" id="PF04082">
    <property type="entry name" value="Fungal_trans"/>
    <property type="match status" value="1"/>
</dbReference>
<name>A0A9W9EWK0_9EURO</name>
<sequence length="611" mass="70255">MSRPFKQREIACARCFRLKRKCDHAKPTCGECRRKSAECLPARSRRSGDSITVPVAYLKELERRVAELEDSPRTAGAHVELRDASVQTNPQAEMEDYTTGAVGDGALVLFEADLPCQSPLPSADFANLFSNLNYDNLDFFRLNKDSAYPILGDDTPWLTGLYTNIYFSIAHREWPFLNETTWKTWHKEGTLQDREEWRYFFLRMVYAIGALLCSTMHRDPAHLTRSKELYASAMNYYPHVVGHTSMVLQIQASLLLIVYALHCPSSEEISTSVSSIMPFCITAVTEMRKYMRANQEDGAIDSSGEASLENMFITCYMLNEIVASGWDRPVSAAYQAVDDDLFELGDSVQPPTQTHPAISHLFRLRKIQTNIRRSLESSRWQFSEEKDAFCSSLKLALDLWRQDIPRYGTDKVSCGYCHPNWMTKLYDYSILILMEEKRNFLDQEGTDEIFSAIVEVCLKFRQFQEEGHVMCFTWSALVFQFRAGVMLLYLIWATRPILDSPSLRQRCRTYDSPEAIEACTKNLKGFADRWEDAIPYSKVFEFLHHKILWHTGQSTGDQTLALEEAESHLQQLKNKHLHRAILGMIEDVMYGGFVQYEEVPDDYETGMAYDL</sequence>
<proteinExistence type="predicted"/>
<dbReference type="RefSeq" id="XP_056471325.1">
    <property type="nucleotide sequence ID" value="XM_056620519.1"/>
</dbReference>
<dbReference type="OrthoDB" id="27934at2759"/>
<dbReference type="GO" id="GO:0043565">
    <property type="term" value="F:sequence-specific DNA binding"/>
    <property type="evidence" value="ECO:0007669"/>
    <property type="project" value="TreeGrafter"/>
</dbReference>
<dbReference type="InterPro" id="IPR052202">
    <property type="entry name" value="Yeast_MetPath_Reg"/>
</dbReference>
<gene>
    <name evidence="9" type="ORF">N7532_008027</name>
</gene>
<dbReference type="GO" id="GO:0000981">
    <property type="term" value="F:DNA-binding transcription factor activity, RNA polymerase II-specific"/>
    <property type="evidence" value="ECO:0007669"/>
    <property type="project" value="InterPro"/>
</dbReference>
<reference evidence="9" key="1">
    <citation type="submission" date="2022-11" db="EMBL/GenBank/DDBJ databases">
        <authorList>
            <person name="Petersen C."/>
        </authorList>
    </citation>
    <scope>NUCLEOTIDE SEQUENCE</scope>
    <source>
        <strain evidence="9">IBT 30761</strain>
    </source>
</reference>
<keyword evidence="2" id="KW-0479">Metal-binding</keyword>
<dbReference type="GeneID" id="81359498"/>
<dbReference type="CDD" id="cd12148">
    <property type="entry name" value="fungal_TF_MHR"/>
    <property type="match status" value="1"/>
</dbReference>
<dbReference type="Pfam" id="PF00172">
    <property type="entry name" value="Zn_clus"/>
    <property type="match status" value="1"/>
</dbReference>
<keyword evidence="7" id="KW-0539">Nucleus</keyword>
<dbReference type="Gene3D" id="4.10.240.10">
    <property type="entry name" value="Zn(2)-C6 fungal-type DNA-binding domain"/>
    <property type="match status" value="1"/>
</dbReference>
<keyword evidence="4" id="KW-0805">Transcription regulation</keyword>
<accession>A0A9W9EWK0</accession>
<dbReference type="PANTHER" id="PTHR47782:SF12">
    <property type="entry name" value="ZN(II)2CYS6 TRANSCRIPTION FACTOR (EUROFUNG)"/>
    <property type="match status" value="1"/>
</dbReference>
<dbReference type="AlphaFoldDB" id="A0A9W9EWK0"/>
<dbReference type="InterPro" id="IPR001138">
    <property type="entry name" value="Zn2Cys6_DnaBD"/>
</dbReference>
<feature type="domain" description="Zn(2)-C6 fungal-type" evidence="8">
    <location>
        <begin position="11"/>
        <end position="39"/>
    </location>
</feature>
<evidence type="ECO:0000256" key="4">
    <source>
        <dbReference type="ARBA" id="ARBA00023015"/>
    </source>
</evidence>
<dbReference type="CDD" id="cd00067">
    <property type="entry name" value="GAL4"/>
    <property type="match status" value="1"/>
</dbReference>
<dbReference type="PANTHER" id="PTHR47782">
    <property type="entry name" value="ZN(II)2CYS6 TRANSCRIPTION FACTOR (EUROFUNG)-RELATED"/>
    <property type="match status" value="1"/>
</dbReference>
<organism evidence="9 10">
    <name type="scientific">Penicillium argentinense</name>
    <dbReference type="NCBI Taxonomy" id="1131581"/>
    <lineage>
        <taxon>Eukaryota</taxon>
        <taxon>Fungi</taxon>
        <taxon>Dikarya</taxon>
        <taxon>Ascomycota</taxon>
        <taxon>Pezizomycotina</taxon>
        <taxon>Eurotiomycetes</taxon>
        <taxon>Eurotiomycetidae</taxon>
        <taxon>Eurotiales</taxon>
        <taxon>Aspergillaceae</taxon>
        <taxon>Penicillium</taxon>
    </lineage>
</organism>
<evidence type="ECO:0000256" key="5">
    <source>
        <dbReference type="ARBA" id="ARBA00023125"/>
    </source>
</evidence>
<protein>
    <recommendedName>
        <fullName evidence="8">Zn(2)-C6 fungal-type domain-containing protein</fullName>
    </recommendedName>
</protein>
<evidence type="ECO:0000313" key="10">
    <source>
        <dbReference type="Proteomes" id="UP001149074"/>
    </source>
</evidence>
<evidence type="ECO:0000313" key="9">
    <source>
        <dbReference type="EMBL" id="KAJ5089343.1"/>
    </source>
</evidence>
<dbReference type="GO" id="GO:0008270">
    <property type="term" value="F:zinc ion binding"/>
    <property type="evidence" value="ECO:0007669"/>
    <property type="project" value="InterPro"/>
</dbReference>
<evidence type="ECO:0000256" key="7">
    <source>
        <dbReference type="ARBA" id="ARBA00023242"/>
    </source>
</evidence>
<evidence type="ECO:0000256" key="6">
    <source>
        <dbReference type="ARBA" id="ARBA00023163"/>
    </source>
</evidence>
<evidence type="ECO:0000256" key="1">
    <source>
        <dbReference type="ARBA" id="ARBA00004123"/>
    </source>
</evidence>
<comment type="caution">
    <text evidence="9">The sequence shown here is derived from an EMBL/GenBank/DDBJ whole genome shotgun (WGS) entry which is preliminary data.</text>
</comment>